<dbReference type="Proteomes" id="UP000235392">
    <property type="component" value="Unassembled WGS sequence"/>
</dbReference>
<sequence>MYWKNLKSALAAGMPTRNPSDQPTTNRKKSAAPKNTTESFQSTHPEKERNRASRGKKSPYPIIQTMEYLNNAAFDDNSESQESWLTPLPGATKYIPFLDSQTQGSQVLSRSATASSGAFPLIVPTRNVSNPIQNAPAQPFVTRNVADPKHQAPPPPLATRNGCAPKQNAHPFPSGAATPTPGGHTPFSGIPPPPIASTPASLAAAGIPDSQQLRTYTQPGVIRAVHLDYVLYSRSVIGDLMRTTQPSSSISKKEAKKEWEKYTPSGNLRWQAIIANSHVYGPKKFAYLTSDQDVYEFVEAVYEALNSKVTIKLVMDDPLGKAKQLEHECSLEENLTLAFSPDNERARLEREKVWLLGNPKAGVTANPVAPKVAQLMQHIVAKWGRNDEKYWIGNLNDRTESMQISNDLFPIWGQALLHNQNPAVTLDHPPKTKQFIWIKRHTPMLTELAAQGQAPENTTDNPEDNNKDAEPPRSPSALPNNPLASYLRDPSPLPASLLQDNEEEESPAPPPPSSDIEFLLRKAKHAKALETSYDSPISLESLQMRSPEGSPSLKYARSPTDARSPTGDLIGDAIRRLSVHRGGTGNRVPSVSLVRKQPASRGSHTPQRARMISAAGKAVGWEEFLTHCSFANTDMVARGLIQVNHIPHWSFFLTTSVPSLMRCPFPEATARQLMYGTYSMPTEYFVIN</sequence>
<protein>
    <submittedName>
        <fullName evidence="2">Uncharacterized protein</fullName>
    </submittedName>
</protein>
<dbReference type="EMBL" id="PGCI01000002">
    <property type="protein sequence ID" value="PLW52059.1"/>
    <property type="molecule type" value="Genomic_DNA"/>
</dbReference>
<proteinExistence type="predicted"/>
<comment type="caution">
    <text evidence="2">The sequence shown here is derived from an EMBL/GenBank/DDBJ whole genome shotgun (WGS) entry which is preliminary data.</text>
</comment>
<feature type="region of interest" description="Disordered" evidence="1">
    <location>
        <begin position="1"/>
        <end position="61"/>
    </location>
</feature>
<feature type="region of interest" description="Disordered" evidence="1">
    <location>
        <begin position="450"/>
        <end position="516"/>
    </location>
</feature>
<evidence type="ECO:0000256" key="1">
    <source>
        <dbReference type="SAM" id="MobiDB-lite"/>
    </source>
</evidence>
<gene>
    <name evidence="2" type="ORF">PCASD_02069</name>
</gene>
<reference evidence="2 3" key="1">
    <citation type="submission" date="2017-11" db="EMBL/GenBank/DDBJ databases">
        <title>De novo assembly and phasing of dikaryotic genomes from two isolates of Puccinia coronata f. sp. avenae, the causal agent of oat crown rust.</title>
        <authorList>
            <person name="Miller M.E."/>
            <person name="Zhang Y."/>
            <person name="Omidvar V."/>
            <person name="Sperschneider J."/>
            <person name="Schwessinger B."/>
            <person name="Raley C."/>
            <person name="Palmer J.M."/>
            <person name="Garnica D."/>
            <person name="Upadhyaya N."/>
            <person name="Rathjen J."/>
            <person name="Taylor J.M."/>
            <person name="Park R.F."/>
            <person name="Dodds P.N."/>
            <person name="Hirsch C.D."/>
            <person name="Kianian S.F."/>
            <person name="Figueroa M."/>
        </authorList>
    </citation>
    <scope>NUCLEOTIDE SEQUENCE [LARGE SCALE GENOMIC DNA]</scope>
    <source>
        <strain evidence="2">12SD80</strain>
    </source>
</reference>
<feature type="region of interest" description="Disordered" evidence="1">
    <location>
        <begin position="539"/>
        <end position="568"/>
    </location>
</feature>
<feature type="compositionally biased region" description="Polar residues" evidence="1">
    <location>
        <begin position="33"/>
        <end position="43"/>
    </location>
</feature>
<dbReference type="AlphaFoldDB" id="A0A2N5VPY5"/>
<name>A0A2N5VPY5_9BASI</name>
<accession>A0A2N5VPY5</accession>
<evidence type="ECO:0000313" key="3">
    <source>
        <dbReference type="Proteomes" id="UP000235392"/>
    </source>
</evidence>
<evidence type="ECO:0000313" key="2">
    <source>
        <dbReference type="EMBL" id="PLW52059.1"/>
    </source>
</evidence>
<organism evidence="2 3">
    <name type="scientific">Puccinia coronata f. sp. avenae</name>
    <dbReference type="NCBI Taxonomy" id="200324"/>
    <lineage>
        <taxon>Eukaryota</taxon>
        <taxon>Fungi</taxon>
        <taxon>Dikarya</taxon>
        <taxon>Basidiomycota</taxon>
        <taxon>Pucciniomycotina</taxon>
        <taxon>Pucciniomycetes</taxon>
        <taxon>Pucciniales</taxon>
        <taxon>Pucciniaceae</taxon>
        <taxon>Puccinia</taxon>
    </lineage>
</organism>
<feature type="region of interest" description="Disordered" evidence="1">
    <location>
        <begin position="146"/>
        <end position="180"/>
    </location>
</feature>